<sequence length="64" mass="7275">MEKFEYKTLLTDVKGFWGGEVDPMAFQAQLNELGAQGWELVSMVPTAQSQGNTRWILSTLKRKI</sequence>
<evidence type="ECO:0000313" key="2">
    <source>
        <dbReference type="Proteomes" id="UP000466848"/>
    </source>
</evidence>
<protein>
    <submittedName>
        <fullName evidence="1">DUF4177 domain-containing protein</fullName>
    </submittedName>
</protein>
<dbReference type="EMBL" id="CP048649">
    <property type="protein sequence ID" value="QIB68799.1"/>
    <property type="molecule type" value="Genomic_DNA"/>
</dbReference>
<evidence type="ECO:0000313" key="1">
    <source>
        <dbReference type="EMBL" id="QIB68799.1"/>
    </source>
</evidence>
<accession>A0A858BUC9</accession>
<dbReference type="Proteomes" id="UP000466848">
    <property type="component" value="Chromosome"/>
</dbReference>
<dbReference type="AlphaFoldDB" id="A0A858BUC9"/>
<reference evidence="1 2" key="1">
    <citation type="submission" date="2020-02" db="EMBL/GenBank/DDBJ databases">
        <authorList>
            <person name="Kim Y.B."/>
            <person name="Roh S.W."/>
        </authorList>
    </citation>
    <scope>NUCLEOTIDE SEQUENCE [LARGE SCALE GENOMIC DNA]</scope>
    <source>
        <strain evidence="1 2">DSM 103574</strain>
    </source>
</reference>
<keyword evidence="2" id="KW-1185">Reference proteome</keyword>
<gene>
    <name evidence="1" type="ORF">Ami103574_05455</name>
</gene>
<proteinExistence type="predicted"/>
<name>A0A858BUC9_9FIRM</name>
<dbReference type="RefSeq" id="WP_163065662.1">
    <property type="nucleotide sequence ID" value="NZ_CP048649.1"/>
</dbReference>
<dbReference type="InterPro" id="IPR025234">
    <property type="entry name" value="YjzH-like"/>
</dbReference>
<dbReference type="Pfam" id="PF13783">
    <property type="entry name" value="DUF4177"/>
    <property type="match status" value="1"/>
</dbReference>
<organism evidence="1 2">
    <name type="scientific">Aminipila butyrica</name>
    <dbReference type="NCBI Taxonomy" id="433296"/>
    <lineage>
        <taxon>Bacteria</taxon>
        <taxon>Bacillati</taxon>
        <taxon>Bacillota</taxon>
        <taxon>Clostridia</taxon>
        <taxon>Peptostreptococcales</taxon>
        <taxon>Anaerovoracaceae</taxon>
        <taxon>Aminipila</taxon>
    </lineage>
</organism>
<dbReference type="KEGG" id="abut:Ami103574_05455"/>